<evidence type="ECO:0000259" key="2">
    <source>
        <dbReference type="Pfam" id="PF20153"/>
    </source>
</evidence>
<comment type="caution">
    <text evidence="3">The sequence shown here is derived from an EMBL/GenBank/DDBJ whole genome shotgun (WGS) entry which is preliminary data.</text>
</comment>
<reference evidence="3" key="1">
    <citation type="submission" date="2023-06" db="EMBL/GenBank/DDBJ databases">
        <authorList>
            <consortium name="Lawrence Berkeley National Laboratory"/>
            <person name="Ahrendt S."/>
            <person name="Sahu N."/>
            <person name="Indic B."/>
            <person name="Wong-Bajracharya J."/>
            <person name="Merenyi Z."/>
            <person name="Ke H.-M."/>
            <person name="Monk M."/>
            <person name="Kocsube S."/>
            <person name="Drula E."/>
            <person name="Lipzen A."/>
            <person name="Balint B."/>
            <person name="Henrissat B."/>
            <person name="Andreopoulos B."/>
            <person name="Martin F.M."/>
            <person name="Harder C.B."/>
            <person name="Rigling D."/>
            <person name="Ford K.L."/>
            <person name="Foster G.D."/>
            <person name="Pangilinan J."/>
            <person name="Papanicolaou A."/>
            <person name="Barry K."/>
            <person name="LaButti K."/>
            <person name="Viragh M."/>
            <person name="Koriabine M."/>
            <person name="Yan M."/>
            <person name="Riley R."/>
            <person name="Champramary S."/>
            <person name="Plett K.L."/>
            <person name="Tsai I.J."/>
            <person name="Slot J."/>
            <person name="Sipos G."/>
            <person name="Plett J."/>
            <person name="Nagy L.G."/>
            <person name="Grigoriev I.V."/>
        </authorList>
    </citation>
    <scope>NUCLEOTIDE SEQUENCE</scope>
    <source>
        <strain evidence="3">ICMP 16352</strain>
    </source>
</reference>
<dbReference type="EMBL" id="JAUEPR010000072">
    <property type="protein sequence ID" value="KAK0467636.1"/>
    <property type="molecule type" value="Genomic_DNA"/>
</dbReference>
<feature type="transmembrane region" description="Helical" evidence="1">
    <location>
        <begin position="117"/>
        <end position="136"/>
    </location>
</feature>
<dbReference type="AlphaFoldDB" id="A0AA39T6F3"/>
<accession>A0AA39T6F3</accession>
<protein>
    <recommendedName>
        <fullName evidence="2">DUF6535 domain-containing protein</fullName>
    </recommendedName>
</protein>
<feature type="transmembrane region" description="Helical" evidence="1">
    <location>
        <begin position="170"/>
        <end position="193"/>
    </location>
</feature>
<dbReference type="Proteomes" id="UP001175227">
    <property type="component" value="Unassembled WGS sequence"/>
</dbReference>
<dbReference type="Pfam" id="PF20153">
    <property type="entry name" value="DUF6535"/>
    <property type="match status" value="1"/>
</dbReference>
<evidence type="ECO:0000313" key="3">
    <source>
        <dbReference type="EMBL" id="KAK0467636.1"/>
    </source>
</evidence>
<evidence type="ECO:0000313" key="4">
    <source>
        <dbReference type="Proteomes" id="UP001175227"/>
    </source>
</evidence>
<keyword evidence="1" id="KW-1133">Transmembrane helix</keyword>
<keyword evidence="4" id="KW-1185">Reference proteome</keyword>
<gene>
    <name evidence="3" type="ORF">IW261DRAFT_1306290</name>
</gene>
<feature type="transmembrane region" description="Helical" evidence="1">
    <location>
        <begin position="39"/>
        <end position="58"/>
    </location>
</feature>
<keyword evidence="1" id="KW-0812">Transmembrane</keyword>
<organism evidence="3 4">
    <name type="scientific">Armillaria novae-zelandiae</name>
    <dbReference type="NCBI Taxonomy" id="153914"/>
    <lineage>
        <taxon>Eukaryota</taxon>
        <taxon>Fungi</taxon>
        <taxon>Dikarya</taxon>
        <taxon>Basidiomycota</taxon>
        <taxon>Agaricomycotina</taxon>
        <taxon>Agaricomycetes</taxon>
        <taxon>Agaricomycetidae</taxon>
        <taxon>Agaricales</taxon>
        <taxon>Marasmiineae</taxon>
        <taxon>Physalacriaceae</taxon>
        <taxon>Armillaria</taxon>
    </lineage>
</organism>
<name>A0AA39T6F3_9AGAR</name>
<evidence type="ECO:0000256" key="1">
    <source>
        <dbReference type="SAM" id="Phobius"/>
    </source>
</evidence>
<keyword evidence="1" id="KW-0472">Membrane</keyword>
<dbReference type="InterPro" id="IPR045338">
    <property type="entry name" value="DUF6535"/>
</dbReference>
<feature type="non-terminal residue" evidence="3">
    <location>
        <position position="194"/>
    </location>
</feature>
<feature type="domain" description="DUF6535" evidence="2">
    <location>
        <begin position="17"/>
        <end position="194"/>
    </location>
</feature>
<proteinExistence type="predicted"/>
<feature type="non-terminal residue" evidence="3">
    <location>
        <position position="1"/>
    </location>
</feature>
<sequence>YVPNLPIEEAGPTSSVWRVYLDESRDCHVNMVAEQRAKLNVILVFAGLFSSVVTAFVIQSSANSKPDYQKLAALLLFDQINIQRALANGTSIDNIITSNTDPTAHFTPDRNDVVSHVLLLTSLVLSLITAFLAILLDTGYSHYLWTITEQLKSRAHTQHVGYTDQINWPVHIYIIFLQLLLHLSVITFFYGLIF</sequence>